<name>A0A016VAR3_9BILA</name>
<reference evidence="3" key="1">
    <citation type="journal article" date="2015" name="Nat. Genet.">
        <title>The genome and transcriptome of the zoonotic hookworm Ancylostoma ceylanicum identify infection-specific gene families.</title>
        <authorList>
            <person name="Schwarz E.M."/>
            <person name="Hu Y."/>
            <person name="Antoshechkin I."/>
            <person name="Miller M.M."/>
            <person name="Sternberg P.W."/>
            <person name="Aroian R.V."/>
        </authorList>
    </citation>
    <scope>NUCLEOTIDE SEQUENCE</scope>
    <source>
        <strain evidence="3">HY135</strain>
    </source>
</reference>
<proteinExistence type="predicted"/>
<protein>
    <submittedName>
        <fullName evidence="2">Uncharacterized protein</fullName>
    </submittedName>
</protein>
<evidence type="ECO:0000313" key="2">
    <source>
        <dbReference type="EMBL" id="EYC23828.1"/>
    </source>
</evidence>
<accession>A0A016VAR3</accession>
<dbReference type="OrthoDB" id="10362964at2759"/>
<evidence type="ECO:0000313" key="3">
    <source>
        <dbReference type="Proteomes" id="UP000024635"/>
    </source>
</evidence>
<evidence type="ECO:0000256" key="1">
    <source>
        <dbReference type="SAM" id="SignalP"/>
    </source>
</evidence>
<sequence>MMHYALFFVVLCAGYCNASQKCTWASESIWDGFVAKAPKDLVKLVEDQLKTKLDPQDILLKFEYTYTDGNKYLLVYIGQLKEDIATVLKYNVTKNGPVRPRDVSFSELTARLRKCAMTGPPPTFHEGAVLMARHQKKLLFQ</sequence>
<gene>
    <name evidence="2" type="primary">Acey_s0015.g2853</name>
    <name evidence="2" type="ORF">Y032_0015g2853</name>
</gene>
<comment type="caution">
    <text evidence="2">The sequence shown here is derived from an EMBL/GenBank/DDBJ whole genome shotgun (WGS) entry which is preliminary data.</text>
</comment>
<dbReference type="AlphaFoldDB" id="A0A016VAR3"/>
<organism evidence="2 3">
    <name type="scientific">Ancylostoma ceylanicum</name>
    <dbReference type="NCBI Taxonomy" id="53326"/>
    <lineage>
        <taxon>Eukaryota</taxon>
        <taxon>Metazoa</taxon>
        <taxon>Ecdysozoa</taxon>
        <taxon>Nematoda</taxon>
        <taxon>Chromadorea</taxon>
        <taxon>Rhabditida</taxon>
        <taxon>Rhabditina</taxon>
        <taxon>Rhabditomorpha</taxon>
        <taxon>Strongyloidea</taxon>
        <taxon>Ancylostomatidae</taxon>
        <taxon>Ancylostomatinae</taxon>
        <taxon>Ancylostoma</taxon>
    </lineage>
</organism>
<dbReference type="Proteomes" id="UP000024635">
    <property type="component" value="Unassembled WGS sequence"/>
</dbReference>
<dbReference type="EMBL" id="JARK01001351">
    <property type="protein sequence ID" value="EYC23828.1"/>
    <property type="molecule type" value="Genomic_DNA"/>
</dbReference>
<feature type="signal peptide" evidence="1">
    <location>
        <begin position="1"/>
        <end position="18"/>
    </location>
</feature>
<feature type="chain" id="PRO_5001489159" evidence="1">
    <location>
        <begin position="19"/>
        <end position="141"/>
    </location>
</feature>
<keyword evidence="3" id="KW-1185">Reference proteome</keyword>
<keyword evidence="1" id="KW-0732">Signal</keyword>